<feature type="transmembrane region" description="Helical" evidence="1">
    <location>
        <begin position="117"/>
        <end position="135"/>
    </location>
</feature>
<dbReference type="KEGG" id="cmaq:H0S70_10695"/>
<feature type="transmembrane region" description="Helical" evidence="1">
    <location>
        <begin position="31"/>
        <end position="51"/>
    </location>
</feature>
<evidence type="ECO:0000256" key="1">
    <source>
        <dbReference type="SAM" id="Phobius"/>
    </source>
</evidence>
<keyword evidence="1" id="KW-1133">Transmembrane helix</keyword>
<dbReference type="InterPro" id="IPR050640">
    <property type="entry name" value="Bact_2-comp_sensor_kinase"/>
</dbReference>
<accession>A0A7H1DV11</accession>
<evidence type="ECO:0000259" key="3">
    <source>
        <dbReference type="Pfam" id="PF13239"/>
    </source>
</evidence>
<sequence length="438" mass="51051">MNRKSLITISWISFFIGIFIFVFFSKEKTPQMLLLNIFIAGLYTFVLSLGNGFVNETLSKRFSWVEETRKRVIFGVIATILVNVVLVFFCNYVNFIIFQKQDFSGFFEGNMGFNNWFTINVALLISAILHAKSFMEEWKKSTRKEVVEQKLIAKSANAQFESLKNQLDPHFLFNSLNVLSALIDENPDQAQRFTASMSKIYRYVLEQKDKELVTVEEELDFAKTYCNLLKTRFEDSVNFEFQVDEKEKKSFVVPLSLQLLLENCIKHNFATAQKPLNIRIYSENGYLLIENNLMAREQVKESAGIGLSNIVQRYSLLTKQNVFIEKSKDFFRVKIPILTQKITAMTTQPSHESIAYDRASKRVKELKGFYGNLISYCLVIPFLIFVNLYTSPNYYWFWWPMLGWGIGVASHALQVFGIGRNWEEKQIRKILEKENLKK</sequence>
<dbReference type="Pfam" id="PF06580">
    <property type="entry name" value="His_kinase"/>
    <property type="match status" value="1"/>
</dbReference>
<dbReference type="EMBL" id="CP060203">
    <property type="protein sequence ID" value="QNS40819.1"/>
    <property type="molecule type" value="Genomic_DNA"/>
</dbReference>
<keyword evidence="1" id="KW-0472">Membrane</keyword>
<reference evidence="4 5" key="1">
    <citation type="submission" date="2020-07" db="EMBL/GenBank/DDBJ databases">
        <title>Complete genome and description of Chryseobacterium manosquense strain Marseille-Q2069 sp. nov.</title>
        <authorList>
            <person name="Boxberger M."/>
        </authorList>
    </citation>
    <scope>NUCLEOTIDE SEQUENCE [LARGE SCALE GENOMIC DNA]</scope>
    <source>
        <strain evidence="4 5">Marseille-Q2069</strain>
    </source>
</reference>
<feature type="transmembrane region" description="Helical" evidence="1">
    <location>
        <begin position="396"/>
        <end position="419"/>
    </location>
</feature>
<feature type="domain" description="2TM" evidence="3">
    <location>
        <begin position="358"/>
        <end position="431"/>
    </location>
</feature>
<keyword evidence="1" id="KW-0812">Transmembrane</keyword>
<feature type="transmembrane region" description="Helical" evidence="1">
    <location>
        <begin position="369"/>
        <end position="390"/>
    </location>
</feature>
<evidence type="ECO:0000259" key="2">
    <source>
        <dbReference type="Pfam" id="PF06580"/>
    </source>
</evidence>
<evidence type="ECO:0000313" key="5">
    <source>
        <dbReference type="Proteomes" id="UP000516438"/>
    </source>
</evidence>
<dbReference type="Proteomes" id="UP000516438">
    <property type="component" value="Chromosome"/>
</dbReference>
<feature type="domain" description="Signal transduction histidine kinase internal region" evidence="2">
    <location>
        <begin position="158"/>
        <end position="236"/>
    </location>
</feature>
<gene>
    <name evidence="4" type="ORF">H0S70_10695</name>
</gene>
<protein>
    <submittedName>
        <fullName evidence="4">2TM domain-containing protein</fullName>
    </submittedName>
</protein>
<feature type="transmembrane region" description="Helical" evidence="1">
    <location>
        <begin position="72"/>
        <end position="97"/>
    </location>
</feature>
<keyword evidence="5" id="KW-1185">Reference proteome</keyword>
<dbReference type="PANTHER" id="PTHR34220:SF7">
    <property type="entry name" value="SENSOR HISTIDINE KINASE YPDA"/>
    <property type="match status" value="1"/>
</dbReference>
<dbReference type="GO" id="GO:0016020">
    <property type="term" value="C:membrane"/>
    <property type="evidence" value="ECO:0007669"/>
    <property type="project" value="InterPro"/>
</dbReference>
<organism evidence="4 5">
    <name type="scientific">Chryseobacterium manosquense</name>
    <dbReference type="NCBI Taxonomy" id="2754694"/>
    <lineage>
        <taxon>Bacteria</taxon>
        <taxon>Pseudomonadati</taxon>
        <taxon>Bacteroidota</taxon>
        <taxon>Flavobacteriia</taxon>
        <taxon>Flavobacteriales</taxon>
        <taxon>Weeksellaceae</taxon>
        <taxon>Chryseobacterium group</taxon>
        <taxon>Chryseobacterium</taxon>
    </lineage>
</organism>
<dbReference type="AlphaFoldDB" id="A0A7H1DV11"/>
<dbReference type="Pfam" id="PF13239">
    <property type="entry name" value="2TM"/>
    <property type="match status" value="1"/>
</dbReference>
<dbReference type="RefSeq" id="WP_188320789.1">
    <property type="nucleotide sequence ID" value="NZ_CP060203.1"/>
</dbReference>
<dbReference type="InterPro" id="IPR025698">
    <property type="entry name" value="2TM_dom"/>
</dbReference>
<dbReference type="GO" id="GO:0000155">
    <property type="term" value="F:phosphorelay sensor kinase activity"/>
    <property type="evidence" value="ECO:0007669"/>
    <property type="project" value="InterPro"/>
</dbReference>
<proteinExistence type="predicted"/>
<dbReference type="PANTHER" id="PTHR34220">
    <property type="entry name" value="SENSOR HISTIDINE KINASE YPDA"/>
    <property type="match status" value="1"/>
</dbReference>
<dbReference type="InterPro" id="IPR010559">
    <property type="entry name" value="Sig_transdc_His_kin_internal"/>
</dbReference>
<evidence type="ECO:0000313" key="4">
    <source>
        <dbReference type="EMBL" id="QNS40819.1"/>
    </source>
</evidence>
<feature type="transmembrane region" description="Helical" evidence="1">
    <location>
        <begin position="7"/>
        <end position="25"/>
    </location>
</feature>
<name>A0A7H1DV11_9FLAO</name>